<keyword evidence="4" id="KW-1185">Reference proteome</keyword>
<gene>
    <name evidence="3" type="ORF">IRJ16_07465</name>
</gene>
<evidence type="ECO:0000313" key="4">
    <source>
        <dbReference type="Proteomes" id="UP000622475"/>
    </source>
</evidence>
<reference evidence="3" key="1">
    <citation type="submission" date="2020-10" db="EMBL/GenBank/DDBJ databases">
        <title>Mucilaginibacter mali sp. nov., isolated from rhizosphere soil of apple orchard.</title>
        <authorList>
            <person name="Lee J.-S."/>
            <person name="Kim H.S."/>
            <person name="Kim J.-S."/>
        </authorList>
    </citation>
    <scope>NUCLEOTIDE SEQUENCE</scope>
    <source>
        <strain evidence="3">KCTC 22746</strain>
    </source>
</reference>
<dbReference type="Proteomes" id="UP000622475">
    <property type="component" value="Unassembled WGS sequence"/>
</dbReference>
<name>A0A929KWG2_9SPHI</name>
<comment type="caution">
    <text evidence="3">The sequence shown here is derived from an EMBL/GenBank/DDBJ whole genome shotgun (WGS) entry which is preliminary data.</text>
</comment>
<feature type="coiled-coil region" evidence="1">
    <location>
        <begin position="12"/>
        <end position="47"/>
    </location>
</feature>
<evidence type="ECO:0000256" key="1">
    <source>
        <dbReference type="SAM" id="Coils"/>
    </source>
</evidence>
<accession>A0A929KWG2</accession>
<organism evidence="3 4">
    <name type="scientific">Mucilaginibacter myungsuensis</name>
    <dbReference type="NCBI Taxonomy" id="649104"/>
    <lineage>
        <taxon>Bacteria</taxon>
        <taxon>Pseudomonadati</taxon>
        <taxon>Bacteroidota</taxon>
        <taxon>Sphingobacteriia</taxon>
        <taxon>Sphingobacteriales</taxon>
        <taxon>Sphingobacteriaceae</taxon>
        <taxon>Mucilaginibacter</taxon>
    </lineage>
</organism>
<protein>
    <submittedName>
        <fullName evidence="3">Uncharacterized protein</fullName>
    </submittedName>
</protein>
<feature type="transmembrane region" description="Helical" evidence="2">
    <location>
        <begin position="55"/>
        <end position="74"/>
    </location>
</feature>
<proteinExistence type="predicted"/>
<dbReference type="AlphaFoldDB" id="A0A929KWG2"/>
<sequence>MEETELTLEQQIKLAEKEKLIAEANKAKAEKRKLDLEAKELKKQQSKLIYQKKEFWSIFLGTLIAWTAVAFYVIPLAEIHNNQITLDNTKKSDSLYDKERQLKLAYDTLRKRELILIELTNVVNQQRIENSSLKTSRNKVDSTYNALYYTYISEKQINSKTFQITLGKLTTYLDQYKKQKANSDIVTDFSSYTNLSEWSKKADKNIPLGYFAGTSTSTFTSELNGNDFLKKSDLLQSKSQSIFESRVTLRPLYNENIISDLKIKIVAIPSKLGSAGLDFPSWVTNQEVVYSSSNGYAISHLLSGNYKFELDDDRYKIVSTKVNGGLISPGNVTSVFIPFGQETIIDLNLNAIE</sequence>
<keyword evidence="2" id="KW-0472">Membrane</keyword>
<keyword evidence="1" id="KW-0175">Coiled coil</keyword>
<evidence type="ECO:0000313" key="3">
    <source>
        <dbReference type="EMBL" id="MBE9661720.1"/>
    </source>
</evidence>
<dbReference type="RefSeq" id="WP_194110896.1">
    <property type="nucleotide sequence ID" value="NZ_JADFFL010000002.1"/>
</dbReference>
<evidence type="ECO:0000256" key="2">
    <source>
        <dbReference type="SAM" id="Phobius"/>
    </source>
</evidence>
<keyword evidence="2" id="KW-0812">Transmembrane</keyword>
<keyword evidence="2" id="KW-1133">Transmembrane helix</keyword>
<dbReference type="EMBL" id="JADFFL010000002">
    <property type="protein sequence ID" value="MBE9661720.1"/>
    <property type="molecule type" value="Genomic_DNA"/>
</dbReference>